<keyword evidence="5" id="KW-1185">Reference proteome</keyword>
<reference evidence="4 5" key="2">
    <citation type="submission" date="2024-07" db="EMBL/GenBank/DDBJ databases">
        <authorList>
            <person name="Akdeniz Z."/>
        </authorList>
    </citation>
    <scope>NUCLEOTIDE SEQUENCE [LARGE SCALE GENOMIC DNA]</scope>
</reference>
<accession>A0AA86U9G3</accession>
<feature type="region of interest" description="Disordered" evidence="2">
    <location>
        <begin position="155"/>
        <end position="288"/>
    </location>
</feature>
<gene>
    <name evidence="4" type="ORF">HINF_LOCUS23734</name>
    <name evidence="3" type="ORF">HINF_LOCUS36345</name>
</gene>
<evidence type="ECO:0000313" key="5">
    <source>
        <dbReference type="Proteomes" id="UP001642409"/>
    </source>
</evidence>
<keyword evidence="1" id="KW-0175">Coiled coil</keyword>
<dbReference type="EMBL" id="CAXDID020000068">
    <property type="protein sequence ID" value="CAL6013328.1"/>
    <property type="molecule type" value="Genomic_DNA"/>
</dbReference>
<feature type="compositionally biased region" description="Basic and acidic residues" evidence="2">
    <location>
        <begin position="207"/>
        <end position="245"/>
    </location>
</feature>
<feature type="compositionally biased region" description="Low complexity" evidence="2">
    <location>
        <begin position="265"/>
        <end position="275"/>
    </location>
</feature>
<feature type="compositionally biased region" description="Basic and acidic residues" evidence="2">
    <location>
        <begin position="276"/>
        <end position="288"/>
    </location>
</feature>
<evidence type="ECO:0000256" key="2">
    <source>
        <dbReference type="SAM" id="MobiDB-lite"/>
    </source>
</evidence>
<comment type="caution">
    <text evidence="3">The sequence shown here is derived from an EMBL/GenBank/DDBJ whole genome shotgun (WGS) entry which is preliminary data.</text>
</comment>
<feature type="compositionally biased region" description="Basic and acidic residues" evidence="2">
    <location>
        <begin position="172"/>
        <end position="200"/>
    </location>
</feature>
<sequence length="440" mass="51416">MSYQSADSPIDVKVKFSNPYNRAVFNTVSFKYEPATLEFSGFFFDLNRKNEKVVVFNFETNTYQPVQFKNGKIMYTADEVRTDEDVSSSFTTRELNGETWRNETAINTKQGLIFMIDGEYEALNNETQQYEKVIVKNGKVIKKAIEEVKLAEIKSTKSEPEKAEAVVQQKTRAKEEGQKRDETKEVVEFKKETESRKETPKQQPTELKNKDPELTKDKSNKALEVKKSEPKPSEKQPEQKQDQQDQKSTQKLQEKSQLEKEPKTPKQQQKQFKLQNEPEIKREESNKKEVPVFLNREPAIQSDYVINGAVETRKGKMLSLEIDQKLQLVVNQRTKEFDQIAIQQGLVYLLNANMLPTPIPMQRPEETPKQFLTNDIQIEFCSELIEEQTEECEEMNEMEVLQEEVEELKTRLSLTEEKVQQQEKEINELKKMVRELMKTK</sequence>
<evidence type="ECO:0000313" key="3">
    <source>
        <dbReference type="EMBL" id="CAI9948700.1"/>
    </source>
</evidence>
<proteinExistence type="predicted"/>
<dbReference type="EMBL" id="CATOUU010000790">
    <property type="protein sequence ID" value="CAI9948700.1"/>
    <property type="molecule type" value="Genomic_DNA"/>
</dbReference>
<organism evidence="3">
    <name type="scientific">Hexamita inflata</name>
    <dbReference type="NCBI Taxonomy" id="28002"/>
    <lineage>
        <taxon>Eukaryota</taxon>
        <taxon>Metamonada</taxon>
        <taxon>Diplomonadida</taxon>
        <taxon>Hexamitidae</taxon>
        <taxon>Hexamitinae</taxon>
        <taxon>Hexamita</taxon>
    </lineage>
</organism>
<feature type="compositionally biased region" description="Basic and acidic residues" evidence="2">
    <location>
        <begin position="252"/>
        <end position="264"/>
    </location>
</feature>
<feature type="coiled-coil region" evidence="1">
    <location>
        <begin position="378"/>
        <end position="439"/>
    </location>
</feature>
<reference evidence="3" key="1">
    <citation type="submission" date="2023-06" db="EMBL/GenBank/DDBJ databases">
        <authorList>
            <person name="Kurt Z."/>
        </authorList>
    </citation>
    <scope>NUCLEOTIDE SEQUENCE</scope>
</reference>
<name>A0AA86U9G3_9EUKA</name>
<evidence type="ECO:0000256" key="1">
    <source>
        <dbReference type="SAM" id="Coils"/>
    </source>
</evidence>
<evidence type="ECO:0000313" key="4">
    <source>
        <dbReference type="EMBL" id="CAL6013328.1"/>
    </source>
</evidence>
<protein>
    <submittedName>
        <fullName evidence="4">Hypothetical_protein</fullName>
    </submittedName>
</protein>
<dbReference type="AlphaFoldDB" id="A0AA86U9G3"/>
<dbReference type="Proteomes" id="UP001642409">
    <property type="component" value="Unassembled WGS sequence"/>
</dbReference>
<feature type="compositionally biased region" description="Basic and acidic residues" evidence="2">
    <location>
        <begin position="155"/>
        <end position="164"/>
    </location>
</feature>